<evidence type="ECO:0000313" key="2">
    <source>
        <dbReference type="EMBL" id="MXU86923.1"/>
    </source>
</evidence>
<protein>
    <submittedName>
        <fullName evidence="2">Putative secreted protein</fullName>
    </submittedName>
</protein>
<feature type="signal peptide" evidence="1">
    <location>
        <begin position="1"/>
        <end position="26"/>
    </location>
</feature>
<accession>A0A6B0UHK1</accession>
<reference evidence="2" key="1">
    <citation type="submission" date="2019-12" db="EMBL/GenBank/DDBJ databases">
        <title>An insight into the sialome of adult female Ixodes ricinus ticks feeding for 6 days.</title>
        <authorList>
            <person name="Perner J."/>
            <person name="Ribeiro J.M.C."/>
        </authorList>
    </citation>
    <scope>NUCLEOTIDE SEQUENCE</scope>
    <source>
        <strain evidence="2">Semi-engorged</strain>
        <tissue evidence="2">Salivary glands</tissue>
    </source>
</reference>
<keyword evidence="1" id="KW-0732">Signal</keyword>
<feature type="chain" id="PRO_5025377755" evidence="1">
    <location>
        <begin position="27"/>
        <end position="93"/>
    </location>
</feature>
<dbReference type="AlphaFoldDB" id="A0A6B0UHK1"/>
<sequence>MLGPGLGTQVLVAWAALLFYGPLCLAQSFENMNKVLLLLYAKIQLLYSDCIAAVDTPKRYLRLEQCLGDNWINKRKRRSACSHNSAHTPLQRC</sequence>
<evidence type="ECO:0000256" key="1">
    <source>
        <dbReference type="SAM" id="SignalP"/>
    </source>
</evidence>
<name>A0A6B0UHK1_IXORI</name>
<dbReference type="EMBL" id="GIFC01004840">
    <property type="protein sequence ID" value="MXU86923.1"/>
    <property type="molecule type" value="Transcribed_RNA"/>
</dbReference>
<organism evidence="2">
    <name type="scientific">Ixodes ricinus</name>
    <name type="common">Common tick</name>
    <name type="synonym">Acarus ricinus</name>
    <dbReference type="NCBI Taxonomy" id="34613"/>
    <lineage>
        <taxon>Eukaryota</taxon>
        <taxon>Metazoa</taxon>
        <taxon>Ecdysozoa</taxon>
        <taxon>Arthropoda</taxon>
        <taxon>Chelicerata</taxon>
        <taxon>Arachnida</taxon>
        <taxon>Acari</taxon>
        <taxon>Parasitiformes</taxon>
        <taxon>Ixodida</taxon>
        <taxon>Ixodoidea</taxon>
        <taxon>Ixodidae</taxon>
        <taxon>Ixodinae</taxon>
        <taxon>Ixodes</taxon>
    </lineage>
</organism>
<proteinExistence type="predicted"/>